<protein>
    <submittedName>
        <fullName evidence="1">Uncharacterized protein</fullName>
    </submittedName>
</protein>
<dbReference type="EMBL" id="MN740439">
    <property type="protein sequence ID" value="QHU26377.1"/>
    <property type="molecule type" value="Genomic_DNA"/>
</dbReference>
<organism evidence="1">
    <name type="scientific">viral metagenome</name>
    <dbReference type="NCBI Taxonomy" id="1070528"/>
    <lineage>
        <taxon>unclassified sequences</taxon>
        <taxon>metagenomes</taxon>
        <taxon>organismal metagenomes</taxon>
    </lineage>
</organism>
<accession>A0A6C0L7M0</accession>
<proteinExistence type="predicted"/>
<dbReference type="AlphaFoldDB" id="A0A6C0L7M0"/>
<evidence type="ECO:0000313" key="1">
    <source>
        <dbReference type="EMBL" id="QHU26377.1"/>
    </source>
</evidence>
<name>A0A6C0L7M0_9ZZZZ</name>
<reference evidence="1" key="1">
    <citation type="journal article" date="2020" name="Nature">
        <title>Giant virus diversity and host interactions through global metagenomics.</title>
        <authorList>
            <person name="Schulz F."/>
            <person name="Roux S."/>
            <person name="Paez-Espino D."/>
            <person name="Jungbluth S."/>
            <person name="Walsh D.A."/>
            <person name="Denef V.J."/>
            <person name="McMahon K.D."/>
            <person name="Konstantinidis K.T."/>
            <person name="Eloe-Fadrosh E.A."/>
            <person name="Kyrpides N.C."/>
            <person name="Woyke T."/>
        </authorList>
    </citation>
    <scope>NUCLEOTIDE SEQUENCE</scope>
    <source>
        <strain evidence="1">GVMAG-M-3300027759-16</strain>
    </source>
</reference>
<sequence>MKCQARVLDKVYPFDNVSPPFYSTKECGNSVKRRICDSNDDRYNCCSDCFRRYNTNVDWYGWFDGLYPPEARVVGSQAFYQCKAKVNTVVEAPKQVNMTAVSSDEKLAVEVEVEVEVESEVEDVKLADTLAPVAMAVIDDLSHSFAKLRIKIPTKKESMYPIETELSNLSLEELRELHTNLMRWMKGEGSKYPRLLVPYYKYRIRLEGLLINKK</sequence>